<dbReference type="GO" id="GO:0006260">
    <property type="term" value="P:DNA replication"/>
    <property type="evidence" value="ECO:0007669"/>
    <property type="project" value="InterPro"/>
</dbReference>
<dbReference type="OrthoDB" id="5297568at2"/>
<accession>A0A2P6ARL2</accession>
<evidence type="ECO:0000313" key="2">
    <source>
        <dbReference type="Proteomes" id="UP000243900"/>
    </source>
</evidence>
<dbReference type="Proteomes" id="UP000243900">
    <property type="component" value="Unassembled WGS sequence"/>
</dbReference>
<organism evidence="1 2">
    <name type="scientific">Amnimonas aquatica</name>
    <dbReference type="NCBI Taxonomy" id="2094561"/>
    <lineage>
        <taxon>Bacteria</taxon>
        <taxon>Pseudomonadati</taxon>
        <taxon>Pseudomonadota</taxon>
        <taxon>Gammaproteobacteria</taxon>
        <taxon>Moraxellales</taxon>
        <taxon>Moraxellaceae</taxon>
        <taxon>Amnimonas</taxon>
    </lineage>
</organism>
<dbReference type="GO" id="GO:0003677">
    <property type="term" value="F:DNA binding"/>
    <property type="evidence" value="ECO:0007669"/>
    <property type="project" value="InterPro"/>
</dbReference>
<dbReference type="RefSeq" id="WP_105192756.1">
    <property type="nucleotide sequence ID" value="NZ_PTQZ01000170.1"/>
</dbReference>
<protein>
    <submittedName>
        <fullName evidence="1">DNA polymerase III subunit chi</fullName>
    </submittedName>
</protein>
<dbReference type="PANTHER" id="PTHR38767:SF1">
    <property type="entry name" value="DNA POLYMERASE III SUBUNIT CHI"/>
    <property type="match status" value="1"/>
</dbReference>
<name>A0A2P6ARL2_9GAMM</name>
<proteinExistence type="predicted"/>
<dbReference type="PANTHER" id="PTHR38767">
    <property type="entry name" value="DNA POLYMERASE III SUBUNIT CHI"/>
    <property type="match status" value="1"/>
</dbReference>
<dbReference type="EMBL" id="PTQZ01000170">
    <property type="protein sequence ID" value="PQA38256.1"/>
    <property type="molecule type" value="Genomic_DNA"/>
</dbReference>
<evidence type="ECO:0000313" key="1">
    <source>
        <dbReference type="EMBL" id="PQA38256.1"/>
    </source>
</evidence>
<dbReference type="Pfam" id="PF04364">
    <property type="entry name" value="DNA_pol3_chi"/>
    <property type="match status" value="1"/>
</dbReference>
<gene>
    <name evidence="1" type="ORF">C5O18_07210</name>
</gene>
<dbReference type="InterPro" id="IPR007459">
    <property type="entry name" value="DNA_pol3_chi"/>
</dbReference>
<keyword evidence="2" id="KW-1185">Reference proteome</keyword>
<sequence>MEITFYVLAADAPLSARLNTACRLVDKAWQQNRKVLVQAGGRAEAEAVDELLWSFRAESFIPHHLVGDGPTPPPPVRIGWEDSLPGDSRDILINLGAGIPAGFERFQRVIEIVAGTDAEREQARDHWREYRRLGYAVQAHELKG</sequence>
<dbReference type="AlphaFoldDB" id="A0A2P6ARL2"/>
<dbReference type="GO" id="GO:0032298">
    <property type="term" value="P:positive regulation of DNA-templated DNA replication initiation"/>
    <property type="evidence" value="ECO:0007669"/>
    <property type="project" value="TreeGrafter"/>
</dbReference>
<dbReference type="Gene3D" id="3.40.50.10110">
    <property type="entry name" value="DNA polymerase III subunit chi"/>
    <property type="match status" value="1"/>
</dbReference>
<dbReference type="GO" id="GO:0003887">
    <property type="term" value="F:DNA-directed DNA polymerase activity"/>
    <property type="evidence" value="ECO:0007669"/>
    <property type="project" value="InterPro"/>
</dbReference>
<dbReference type="SUPFAM" id="SSF102400">
    <property type="entry name" value="DNA polymerase III chi subunit"/>
    <property type="match status" value="1"/>
</dbReference>
<comment type="caution">
    <text evidence="1">The sequence shown here is derived from an EMBL/GenBank/DDBJ whole genome shotgun (WGS) entry which is preliminary data.</text>
</comment>
<reference evidence="2" key="1">
    <citation type="submission" date="2018-02" db="EMBL/GenBank/DDBJ databases">
        <title>Genome sequencing of Solimonas sp. HR-BB.</title>
        <authorList>
            <person name="Lee Y."/>
            <person name="Jeon C.O."/>
        </authorList>
    </citation>
    <scope>NUCLEOTIDE SEQUENCE [LARGE SCALE GENOMIC DNA]</scope>
    <source>
        <strain evidence="2">HR-E</strain>
    </source>
</reference>
<dbReference type="InterPro" id="IPR036768">
    <property type="entry name" value="PolIII_chi_sf"/>
</dbReference>